<dbReference type="EMBL" id="ODYU01009615">
    <property type="protein sequence ID" value="SOQ54169.1"/>
    <property type="molecule type" value="Genomic_DNA"/>
</dbReference>
<organism evidence="2">
    <name type="scientific">Spodoptera frugiperda</name>
    <name type="common">Fall armyworm</name>
    <dbReference type="NCBI Taxonomy" id="7108"/>
    <lineage>
        <taxon>Eukaryota</taxon>
        <taxon>Metazoa</taxon>
        <taxon>Ecdysozoa</taxon>
        <taxon>Arthropoda</taxon>
        <taxon>Hexapoda</taxon>
        <taxon>Insecta</taxon>
        <taxon>Pterygota</taxon>
        <taxon>Neoptera</taxon>
        <taxon>Endopterygota</taxon>
        <taxon>Lepidoptera</taxon>
        <taxon>Glossata</taxon>
        <taxon>Ditrysia</taxon>
        <taxon>Noctuoidea</taxon>
        <taxon>Noctuidae</taxon>
        <taxon>Amphipyrinae</taxon>
        <taxon>Spodoptera</taxon>
    </lineage>
</organism>
<sequence>MFKNPLTLILCLTAVFLIVEAQSRMCSKAIPESYLVTDQITYSYVTKEGDGLHSHKQLKVITRVAMVCTLNTKQLHECVS</sequence>
<proteinExistence type="predicted"/>
<evidence type="ECO:0000256" key="1">
    <source>
        <dbReference type="SAM" id="SignalP"/>
    </source>
</evidence>
<gene>
    <name evidence="2" type="ORF">SFRICE_034571</name>
</gene>
<reference evidence="2" key="1">
    <citation type="submission" date="2016-07" db="EMBL/GenBank/DDBJ databases">
        <authorList>
            <person name="Bretaudeau A."/>
        </authorList>
    </citation>
    <scope>NUCLEOTIDE SEQUENCE</scope>
    <source>
        <strain evidence="2">Rice</strain>
        <tissue evidence="2">Whole body</tissue>
    </source>
</reference>
<name>A0A2H1WM75_SPOFR</name>
<keyword evidence="1" id="KW-0732">Signal</keyword>
<protein>
    <submittedName>
        <fullName evidence="2">SFRICE_034571</fullName>
    </submittedName>
</protein>
<accession>A0A2H1WM75</accession>
<feature type="chain" id="PRO_5013601375" evidence="1">
    <location>
        <begin position="22"/>
        <end position="80"/>
    </location>
</feature>
<evidence type="ECO:0000313" key="2">
    <source>
        <dbReference type="EMBL" id="SOQ54169.1"/>
    </source>
</evidence>
<dbReference type="AlphaFoldDB" id="A0A2H1WM75"/>
<feature type="signal peptide" evidence="1">
    <location>
        <begin position="1"/>
        <end position="21"/>
    </location>
</feature>